<dbReference type="PANTHER" id="PTHR47331:SF5">
    <property type="entry name" value="RIBONUCLEASE H"/>
    <property type="match status" value="1"/>
</dbReference>
<dbReference type="Proteomes" id="UP000708208">
    <property type="component" value="Unassembled WGS sequence"/>
</dbReference>
<dbReference type="Pfam" id="PF18701">
    <property type="entry name" value="DUF5641"/>
    <property type="match status" value="1"/>
</dbReference>
<organism evidence="2 3">
    <name type="scientific">Allacma fusca</name>
    <dbReference type="NCBI Taxonomy" id="39272"/>
    <lineage>
        <taxon>Eukaryota</taxon>
        <taxon>Metazoa</taxon>
        <taxon>Ecdysozoa</taxon>
        <taxon>Arthropoda</taxon>
        <taxon>Hexapoda</taxon>
        <taxon>Collembola</taxon>
        <taxon>Symphypleona</taxon>
        <taxon>Sminthuridae</taxon>
        <taxon>Allacma</taxon>
    </lineage>
</organism>
<comment type="caution">
    <text evidence="2">The sequence shown here is derived from an EMBL/GenBank/DDBJ whole genome shotgun (WGS) entry which is preliminary data.</text>
</comment>
<evidence type="ECO:0000313" key="3">
    <source>
        <dbReference type="Proteomes" id="UP000708208"/>
    </source>
</evidence>
<gene>
    <name evidence="2" type="ORF">AFUS01_LOCUS40404</name>
</gene>
<dbReference type="EMBL" id="CAJVCH010556750">
    <property type="protein sequence ID" value="CAG7830613.1"/>
    <property type="molecule type" value="Genomic_DNA"/>
</dbReference>
<evidence type="ECO:0000313" key="2">
    <source>
        <dbReference type="EMBL" id="CAG7830613.1"/>
    </source>
</evidence>
<dbReference type="AlphaFoldDB" id="A0A8J2L8J1"/>
<accession>A0A8J2L8J1</accession>
<protein>
    <recommendedName>
        <fullName evidence="1">DUF5641 domain-containing protein</fullName>
    </recommendedName>
</protein>
<name>A0A8J2L8J1_9HEXA</name>
<dbReference type="OrthoDB" id="7763962at2759"/>
<reference evidence="2" key="1">
    <citation type="submission" date="2021-06" db="EMBL/GenBank/DDBJ databases">
        <authorList>
            <person name="Hodson N. C."/>
            <person name="Mongue J. A."/>
            <person name="Jaron S. K."/>
        </authorList>
    </citation>
    <scope>NUCLEOTIDE SEQUENCE</scope>
</reference>
<feature type="domain" description="DUF5641" evidence="1">
    <location>
        <begin position="141"/>
        <end position="173"/>
    </location>
</feature>
<dbReference type="InterPro" id="IPR040676">
    <property type="entry name" value="DUF5641"/>
</dbReference>
<evidence type="ECO:0000259" key="1">
    <source>
        <dbReference type="Pfam" id="PF18701"/>
    </source>
</evidence>
<keyword evidence="3" id="KW-1185">Reference proteome</keyword>
<sequence>MATATRPSSSFTLALTVKQQNEKPTSILHSYSDLKKLLRHTSWNSVENEPPSAPHMGGIREAAVKSKFHLSRVTGKSIMTFEEHATLLKEVEACLNSRPICVDPTDPDEPRTITPGHFLIGRPLKAVPEADVTTEKLHVLTRWQRQQQQKQQLWKHWHIEYLQHLQKRKKWKEPISM</sequence>
<proteinExistence type="predicted"/>
<dbReference type="PANTHER" id="PTHR47331">
    <property type="entry name" value="PHD-TYPE DOMAIN-CONTAINING PROTEIN"/>
    <property type="match status" value="1"/>
</dbReference>